<evidence type="ECO:0000313" key="1">
    <source>
        <dbReference type="EMBL" id="WKK82942.2"/>
    </source>
</evidence>
<gene>
    <name evidence="1" type="ORF">QYS47_13620</name>
</gene>
<dbReference type="KEGG" id="marp:QYS47_13620"/>
<protein>
    <submittedName>
        <fullName evidence="1">Uncharacterized protein</fullName>
    </submittedName>
</protein>
<reference evidence="1" key="1">
    <citation type="submission" date="2023-08" db="EMBL/GenBank/DDBJ databases">
        <title>Comparative genomics and taxonomic characterization of three novel marine species of genus Marivirga.</title>
        <authorList>
            <person name="Muhammad N."/>
            <person name="Kim S.-G."/>
        </authorList>
    </citation>
    <scope>NUCLEOTIDE SEQUENCE</scope>
    <source>
        <strain evidence="1">BKB1-2</strain>
    </source>
</reference>
<dbReference type="Proteomes" id="UP001232019">
    <property type="component" value="Chromosome"/>
</dbReference>
<proteinExistence type="predicted"/>
<accession>A0AA49GFI0</accession>
<dbReference type="RefSeq" id="WP_322347410.1">
    <property type="nucleotide sequence ID" value="NZ_CP129968.2"/>
</dbReference>
<organism evidence="1">
    <name type="scientific">Marivirga arenosa</name>
    <dbReference type="NCBI Taxonomy" id="3059076"/>
    <lineage>
        <taxon>Bacteria</taxon>
        <taxon>Pseudomonadati</taxon>
        <taxon>Bacteroidota</taxon>
        <taxon>Cytophagia</taxon>
        <taxon>Cytophagales</taxon>
        <taxon>Marivirgaceae</taxon>
        <taxon>Marivirga</taxon>
    </lineage>
</organism>
<dbReference type="AlphaFoldDB" id="A0AA49GFI0"/>
<dbReference type="EMBL" id="CP129968">
    <property type="protein sequence ID" value="WKK82942.2"/>
    <property type="molecule type" value="Genomic_DNA"/>
</dbReference>
<sequence>MKSLSVLILLTWSLNLYGQQDSVPVKVSAVKILKEFIEIIQQKDYKKAYSFTSDQYSSSVMTLQEFTNYFISLDQYYGDLLEYSIVEKHLPDSMSTSAKSIMAGSQMTFENVTCFNTWELKLTDNKDFKISYFTFGIIEYTNRDAFNAITTKEIELINQKEFDSIYNSSLWLKQFEDLDEFRKKGLRFLGKKPPGLKLSRFDIYTFDATTNIELSYKNNLSKNEIILEYSEEADSLRFETMRFFFEDDVHEYAKIDSVFHTETYFDSTFHYSFKYPNNWLIADTSGSVVLVEKIKEDMIFPSIVLISAQDSVSLKETIKLHEKSLEEANGIQDLQLESKSDLKFKDYEALRYKYTGRIGIPLLFIDILFIEANNKIYSVSSICSLDRKIINQAKIKKIEDSFTIKK</sequence>
<name>A0AA49GFI0_9BACT</name>